<comment type="caution">
    <text evidence="2">The sequence shown here is derived from an EMBL/GenBank/DDBJ whole genome shotgun (WGS) entry which is preliminary data.</text>
</comment>
<keyword evidence="3" id="KW-1185">Reference proteome</keyword>
<evidence type="ECO:0000313" key="2">
    <source>
        <dbReference type="EMBL" id="CAI7998242.1"/>
    </source>
</evidence>
<name>A0AA35QZF5_GEOBA</name>
<dbReference type="PANTHER" id="PTHR31876:SF26">
    <property type="entry name" value="PROTEIN LIKE COV 2"/>
    <property type="match status" value="1"/>
</dbReference>
<accession>A0AA35QZF5</accession>
<dbReference type="InterPro" id="IPR007462">
    <property type="entry name" value="COV1-like"/>
</dbReference>
<keyword evidence="1" id="KW-0472">Membrane</keyword>
<dbReference type="Proteomes" id="UP001174909">
    <property type="component" value="Unassembled WGS sequence"/>
</dbReference>
<evidence type="ECO:0000313" key="3">
    <source>
        <dbReference type="Proteomes" id="UP001174909"/>
    </source>
</evidence>
<dbReference type="PANTHER" id="PTHR31876">
    <property type="entry name" value="COV-LIKE PROTEIN 1"/>
    <property type="match status" value="1"/>
</dbReference>
<gene>
    <name evidence="2" type="ORF">GBAR_LOCUS2380</name>
</gene>
<protein>
    <submittedName>
        <fullName evidence="2">Protein CONTINUOUS VASCULAR RING 1</fullName>
    </submittedName>
</protein>
<proteinExistence type="predicted"/>
<keyword evidence="1" id="KW-0812">Transmembrane</keyword>
<dbReference type="AlphaFoldDB" id="A0AA35QZF5"/>
<keyword evidence="1" id="KW-1133">Transmembrane helix</keyword>
<sequence length="239" mass="26432">MGPDEQQPLGRAEREEPTLGQRIEGHFQGKVLAGLMQLVPILVTVFVLAFIIGHTDGFIRPLPFVKDRPWDLPGVGLIGIIVVFYLIGLFVSVAVGRRTMGVMSFVLTKIPVVKTIFGVTEQATTILASDYNFSRVVFLEWPREGMVAIGFVTGRAFSQTGGHSLAIIYIPTVPNPTSGNMAFVNEDDLFETDLSVEDAIKLIFSGGIVLPERLAMARLPRDVEKKEREFIGRFETRPE</sequence>
<feature type="transmembrane region" description="Helical" evidence="1">
    <location>
        <begin position="72"/>
        <end position="95"/>
    </location>
</feature>
<dbReference type="EMBL" id="CASHTH010000343">
    <property type="protein sequence ID" value="CAI7998242.1"/>
    <property type="molecule type" value="Genomic_DNA"/>
</dbReference>
<organism evidence="2 3">
    <name type="scientific">Geodia barretti</name>
    <name type="common">Barrett's horny sponge</name>
    <dbReference type="NCBI Taxonomy" id="519541"/>
    <lineage>
        <taxon>Eukaryota</taxon>
        <taxon>Metazoa</taxon>
        <taxon>Porifera</taxon>
        <taxon>Demospongiae</taxon>
        <taxon>Heteroscleromorpha</taxon>
        <taxon>Tetractinellida</taxon>
        <taxon>Astrophorina</taxon>
        <taxon>Geodiidae</taxon>
        <taxon>Geodia</taxon>
    </lineage>
</organism>
<feature type="transmembrane region" description="Helical" evidence="1">
    <location>
        <begin position="31"/>
        <end position="52"/>
    </location>
</feature>
<reference evidence="2" key="1">
    <citation type="submission" date="2023-03" db="EMBL/GenBank/DDBJ databases">
        <authorList>
            <person name="Steffen K."/>
            <person name="Cardenas P."/>
        </authorList>
    </citation>
    <scope>NUCLEOTIDE SEQUENCE</scope>
</reference>
<dbReference type="Pfam" id="PF04367">
    <property type="entry name" value="DUF502"/>
    <property type="match status" value="1"/>
</dbReference>
<evidence type="ECO:0000256" key="1">
    <source>
        <dbReference type="SAM" id="Phobius"/>
    </source>
</evidence>